<feature type="compositionally biased region" description="Basic and acidic residues" evidence="1">
    <location>
        <begin position="115"/>
        <end position="124"/>
    </location>
</feature>
<sequence>MHFSLMDGDSKRDASHTRHQGTRSHIPLAPKPQNTNGSKAAAITGAGTTATTRQVQQSSVASISSMEATFQEFNRRVAMTLLGPREVQPSSQILKSQQRLTQPVLAPKPVQQTRSGDKRQREEDNTGAEQEGRYQSAHILMPNLGKARILCRLCSKRGLKNRSRYGCAQCRLGFHVECFAVFHHPERYVTNLSDTVQDALDVISGNSTSRPATRRRENHSITSFEQLTLPTLSDIQEL</sequence>
<comment type="caution">
    <text evidence="2">The sequence shown here is derived from an EMBL/GenBank/DDBJ whole genome shotgun (WGS) entry which is preliminary data.</text>
</comment>
<evidence type="ECO:0000313" key="2">
    <source>
        <dbReference type="EMBL" id="KAG2999683.1"/>
    </source>
</evidence>
<gene>
    <name evidence="2" type="ORF">PC118_g705</name>
</gene>
<dbReference type="Proteomes" id="UP000697107">
    <property type="component" value="Unassembled WGS sequence"/>
</dbReference>
<feature type="compositionally biased region" description="Polar residues" evidence="1">
    <location>
        <begin position="89"/>
        <end position="101"/>
    </location>
</feature>
<protein>
    <recommendedName>
        <fullName evidence="4">Phorbol-ester/DAG-type domain-containing protein</fullName>
    </recommendedName>
</protein>
<organism evidence="2 3">
    <name type="scientific">Phytophthora cactorum</name>
    <dbReference type="NCBI Taxonomy" id="29920"/>
    <lineage>
        <taxon>Eukaryota</taxon>
        <taxon>Sar</taxon>
        <taxon>Stramenopiles</taxon>
        <taxon>Oomycota</taxon>
        <taxon>Peronosporomycetes</taxon>
        <taxon>Peronosporales</taxon>
        <taxon>Peronosporaceae</taxon>
        <taxon>Phytophthora</taxon>
    </lineage>
</organism>
<feature type="region of interest" description="Disordered" evidence="1">
    <location>
        <begin position="89"/>
        <end position="133"/>
    </location>
</feature>
<evidence type="ECO:0008006" key="4">
    <source>
        <dbReference type="Google" id="ProtNLM"/>
    </source>
</evidence>
<accession>A0A8T1GM09</accession>
<reference evidence="2" key="1">
    <citation type="submission" date="2018-10" db="EMBL/GenBank/DDBJ databases">
        <title>Effector identification in a new, highly contiguous assembly of the strawberry crown rot pathogen Phytophthora cactorum.</title>
        <authorList>
            <person name="Armitage A.D."/>
            <person name="Nellist C.F."/>
            <person name="Bates H."/>
            <person name="Vickerstaff R.J."/>
            <person name="Harrison R.J."/>
        </authorList>
    </citation>
    <scope>NUCLEOTIDE SEQUENCE</scope>
    <source>
        <strain evidence="2">P415</strain>
    </source>
</reference>
<dbReference type="VEuPathDB" id="FungiDB:PC110_g3454"/>
<dbReference type="EMBL" id="RCML01000007">
    <property type="protein sequence ID" value="KAG2999683.1"/>
    <property type="molecule type" value="Genomic_DNA"/>
</dbReference>
<evidence type="ECO:0000256" key="1">
    <source>
        <dbReference type="SAM" id="MobiDB-lite"/>
    </source>
</evidence>
<name>A0A8T1GM09_9STRA</name>
<dbReference type="AlphaFoldDB" id="A0A8T1GM09"/>
<evidence type="ECO:0000313" key="3">
    <source>
        <dbReference type="Proteomes" id="UP000697107"/>
    </source>
</evidence>
<feature type="region of interest" description="Disordered" evidence="1">
    <location>
        <begin position="1"/>
        <end position="40"/>
    </location>
</feature>
<proteinExistence type="predicted"/>